<gene>
    <name evidence="1" type="ORF">CRENPOLYSF1_410021</name>
</gene>
<protein>
    <submittedName>
        <fullName evidence="1">Uncharacterized protein</fullName>
    </submittedName>
</protein>
<proteinExistence type="predicted"/>
<dbReference type="AlphaFoldDB" id="A0A1R4HAP2"/>
<dbReference type="Proteomes" id="UP000195667">
    <property type="component" value="Unassembled WGS sequence"/>
</dbReference>
<dbReference type="EMBL" id="FUKI01000117">
    <property type="protein sequence ID" value="SJM93236.1"/>
    <property type="molecule type" value="Genomic_DNA"/>
</dbReference>
<evidence type="ECO:0000313" key="1">
    <source>
        <dbReference type="EMBL" id="SJM93236.1"/>
    </source>
</evidence>
<organism evidence="1 2">
    <name type="scientific">Crenothrix polyspora</name>
    <dbReference type="NCBI Taxonomy" id="360316"/>
    <lineage>
        <taxon>Bacteria</taxon>
        <taxon>Pseudomonadati</taxon>
        <taxon>Pseudomonadota</taxon>
        <taxon>Gammaproteobacteria</taxon>
        <taxon>Methylococcales</taxon>
        <taxon>Crenotrichaceae</taxon>
        <taxon>Crenothrix</taxon>
    </lineage>
</organism>
<accession>A0A1R4HAP2</accession>
<sequence length="47" mass="5421">MTEAVIRTVQNTHKLRHIGKGNTNENKKIGSRVDPVDAIDWLLAFWF</sequence>
<evidence type="ECO:0000313" key="2">
    <source>
        <dbReference type="Proteomes" id="UP000195667"/>
    </source>
</evidence>
<name>A0A1R4HAP2_9GAMM</name>
<reference evidence="2" key="1">
    <citation type="submission" date="2017-02" db="EMBL/GenBank/DDBJ databases">
        <authorList>
            <person name="Daims H."/>
        </authorList>
    </citation>
    <scope>NUCLEOTIDE SEQUENCE [LARGE SCALE GENOMIC DNA]</scope>
</reference>
<keyword evidence="2" id="KW-1185">Reference proteome</keyword>